<gene>
    <name evidence="2" type="ORF">DPMN_015798</name>
</gene>
<accession>A0A9D4N8G4</accession>
<evidence type="ECO:0000256" key="1">
    <source>
        <dbReference type="SAM" id="MobiDB-lite"/>
    </source>
</evidence>
<proteinExistence type="predicted"/>
<reference evidence="2" key="1">
    <citation type="journal article" date="2019" name="bioRxiv">
        <title>The Genome of the Zebra Mussel, Dreissena polymorpha: A Resource for Invasive Species Research.</title>
        <authorList>
            <person name="McCartney M.A."/>
            <person name="Auch B."/>
            <person name="Kono T."/>
            <person name="Mallez S."/>
            <person name="Zhang Y."/>
            <person name="Obille A."/>
            <person name="Becker A."/>
            <person name="Abrahante J.E."/>
            <person name="Garbe J."/>
            <person name="Badalamenti J.P."/>
            <person name="Herman A."/>
            <person name="Mangelson H."/>
            <person name="Liachko I."/>
            <person name="Sullivan S."/>
            <person name="Sone E.D."/>
            <person name="Koren S."/>
            <person name="Silverstein K.A.T."/>
            <person name="Beckman K.B."/>
            <person name="Gohl D.M."/>
        </authorList>
    </citation>
    <scope>NUCLEOTIDE SEQUENCE</scope>
    <source>
        <strain evidence="2">Duluth1</strain>
        <tissue evidence="2">Whole animal</tissue>
    </source>
</reference>
<reference evidence="2" key="2">
    <citation type="submission" date="2020-11" db="EMBL/GenBank/DDBJ databases">
        <authorList>
            <person name="McCartney M.A."/>
            <person name="Auch B."/>
            <person name="Kono T."/>
            <person name="Mallez S."/>
            <person name="Becker A."/>
            <person name="Gohl D.M."/>
            <person name="Silverstein K.A.T."/>
            <person name="Koren S."/>
            <person name="Bechman K.B."/>
            <person name="Herman A."/>
            <person name="Abrahante J.E."/>
            <person name="Garbe J."/>
        </authorList>
    </citation>
    <scope>NUCLEOTIDE SEQUENCE</scope>
    <source>
        <strain evidence="2">Duluth1</strain>
        <tissue evidence="2">Whole animal</tissue>
    </source>
</reference>
<dbReference type="EMBL" id="JAIWYP010000001">
    <property type="protein sequence ID" value="KAH3891693.1"/>
    <property type="molecule type" value="Genomic_DNA"/>
</dbReference>
<evidence type="ECO:0000313" key="3">
    <source>
        <dbReference type="Proteomes" id="UP000828390"/>
    </source>
</evidence>
<sequence>MPLELEGHVDPGGPNSGSGDDHGQEKHAGLAVYVDFCGVVNVDIDIWRCNKVYIIVVSVFTPRIAQTCSI</sequence>
<feature type="region of interest" description="Disordered" evidence="1">
    <location>
        <begin position="1"/>
        <end position="25"/>
    </location>
</feature>
<keyword evidence="3" id="KW-1185">Reference proteome</keyword>
<dbReference type="AlphaFoldDB" id="A0A9D4N8G4"/>
<evidence type="ECO:0000313" key="2">
    <source>
        <dbReference type="EMBL" id="KAH3891693.1"/>
    </source>
</evidence>
<comment type="caution">
    <text evidence="2">The sequence shown here is derived from an EMBL/GenBank/DDBJ whole genome shotgun (WGS) entry which is preliminary data.</text>
</comment>
<protein>
    <submittedName>
        <fullName evidence="2">Uncharacterized protein</fullName>
    </submittedName>
</protein>
<name>A0A9D4N8G4_DREPO</name>
<dbReference type="Proteomes" id="UP000828390">
    <property type="component" value="Unassembled WGS sequence"/>
</dbReference>
<organism evidence="2 3">
    <name type="scientific">Dreissena polymorpha</name>
    <name type="common">Zebra mussel</name>
    <name type="synonym">Mytilus polymorpha</name>
    <dbReference type="NCBI Taxonomy" id="45954"/>
    <lineage>
        <taxon>Eukaryota</taxon>
        <taxon>Metazoa</taxon>
        <taxon>Spiralia</taxon>
        <taxon>Lophotrochozoa</taxon>
        <taxon>Mollusca</taxon>
        <taxon>Bivalvia</taxon>
        <taxon>Autobranchia</taxon>
        <taxon>Heteroconchia</taxon>
        <taxon>Euheterodonta</taxon>
        <taxon>Imparidentia</taxon>
        <taxon>Neoheterodontei</taxon>
        <taxon>Myida</taxon>
        <taxon>Dreissenoidea</taxon>
        <taxon>Dreissenidae</taxon>
        <taxon>Dreissena</taxon>
    </lineage>
</organism>